<dbReference type="PANTHER" id="PTHR30349">
    <property type="entry name" value="PHAGE INTEGRASE-RELATED"/>
    <property type="match status" value="1"/>
</dbReference>
<evidence type="ECO:0000256" key="5">
    <source>
        <dbReference type="PROSITE-ProRule" id="PRU01248"/>
    </source>
</evidence>
<name>A0A7W1WSG1_9BACL</name>
<evidence type="ECO:0000256" key="2">
    <source>
        <dbReference type="ARBA" id="ARBA00022908"/>
    </source>
</evidence>
<dbReference type="PROSITE" id="PS51898">
    <property type="entry name" value="TYR_RECOMBINASE"/>
    <property type="match status" value="1"/>
</dbReference>
<dbReference type="RefSeq" id="WP_181752376.1">
    <property type="nucleotide sequence ID" value="NZ_JACEIQ010000012.1"/>
</dbReference>
<evidence type="ECO:0000259" key="7">
    <source>
        <dbReference type="PROSITE" id="PS51900"/>
    </source>
</evidence>
<dbReference type="Pfam" id="PF00589">
    <property type="entry name" value="Phage_integrase"/>
    <property type="match status" value="1"/>
</dbReference>
<dbReference type="InterPro" id="IPR010998">
    <property type="entry name" value="Integrase_recombinase_N"/>
</dbReference>
<dbReference type="SUPFAM" id="SSF56349">
    <property type="entry name" value="DNA breaking-rejoining enzymes"/>
    <property type="match status" value="1"/>
</dbReference>
<evidence type="ECO:0000313" key="8">
    <source>
        <dbReference type="EMBL" id="MBA4495134.1"/>
    </source>
</evidence>
<dbReference type="CDD" id="cd01189">
    <property type="entry name" value="INT_ICEBs1_C_like"/>
    <property type="match status" value="1"/>
</dbReference>
<sequence>MKGSIKKRGAGWCYVVDIGRDPVTGKRRQKMKGGFKTKKAAEAALAELLADINRGQYIEETKMTFNELLFDWLKNVKPKVKKTTFSRYNRIVNFYISDTIGRIRLAELKPIHISRFYAEKELSPNSIKAIHNVVNGSLGWAVKMKLIKENPAAGIELPRPKPRNFNVWTPEEINRFLEVARPRRAFPIYYLTLMTGMRRGEVLGLKWEDIDFENSIIHVSRSWTVSDKVKIIHEGGKTANSRRSIHVSRSVLDVLKIHRERQQEEHKQLGITSDFVFTTGKGELYHPDTISEFFHETQQAAGVPRIRFHDLRHTHASILLQKGVHPKIVSERLGHSSISITLDIYSHLIPTIQKEAADAIESFMGDVGKM</sequence>
<dbReference type="PROSITE" id="PS51900">
    <property type="entry name" value="CB"/>
    <property type="match status" value="1"/>
</dbReference>
<evidence type="ECO:0000256" key="4">
    <source>
        <dbReference type="ARBA" id="ARBA00023172"/>
    </source>
</evidence>
<evidence type="ECO:0000313" key="9">
    <source>
        <dbReference type="Proteomes" id="UP000535491"/>
    </source>
</evidence>
<dbReference type="InterPro" id="IPR044068">
    <property type="entry name" value="CB"/>
</dbReference>
<dbReference type="GO" id="GO:0003677">
    <property type="term" value="F:DNA binding"/>
    <property type="evidence" value="ECO:0007669"/>
    <property type="project" value="UniProtKB-UniRule"/>
</dbReference>
<keyword evidence="9" id="KW-1185">Reference proteome</keyword>
<comment type="similarity">
    <text evidence="1">Belongs to the 'phage' integrase family.</text>
</comment>
<dbReference type="GO" id="GO:0015074">
    <property type="term" value="P:DNA integration"/>
    <property type="evidence" value="ECO:0007669"/>
    <property type="project" value="UniProtKB-KW"/>
</dbReference>
<dbReference type="PANTHER" id="PTHR30349:SF64">
    <property type="entry name" value="PROPHAGE INTEGRASE INTD-RELATED"/>
    <property type="match status" value="1"/>
</dbReference>
<keyword evidence="3 5" id="KW-0238">DNA-binding</keyword>
<dbReference type="InterPro" id="IPR013762">
    <property type="entry name" value="Integrase-like_cat_sf"/>
</dbReference>
<dbReference type="GO" id="GO:0006310">
    <property type="term" value="P:DNA recombination"/>
    <property type="evidence" value="ECO:0007669"/>
    <property type="project" value="UniProtKB-KW"/>
</dbReference>
<dbReference type="EMBL" id="JACEIQ010000012">
    <property type="protein sequence ID" value="MBA4495134.1"/>
    <property type="molecule type" value="Genomic_DNA"/>
</dbReference>
<dbReference type="Pfam" id="PF14657">
    <property type="entry name" value="Arm-DNA-bind_4"/>
    <property type="match status" value="1"/>
</dbReference>
<dbReference type="InterPro" id="IPR028259">
    <property type="entry name" value="AP2-like_int_N"/>
</dbReference>
<dbReference type="InterPro" id="IPR002104">
    <property type="entry name" value="Integrase_catalytic"/>
</dbReference>
<feature type="domain" description="Tyr recombinase" evidence="6">
    <location>
        <begin position="163"/>
        <end position="358"/>
    </location>
</feature>
<feature type="domain" description="Core-binding (CB)" evidence="7">
    <location>
        <begin position="60"/>
        <end position="142"/>
    </location>
</feature>
<organism evidence="8 9">
    <name type="scientific">Paenactinomyces guangxiensis</name>
    <dbReference type="NCBI Taxonomy" id="1490290"/>
    <lineage>
        <taxon>Bacteria</taxon>
        <taxon>Bacillati</taxon>
        <taxon>Bacillota</taxon>
        <taxon>Bacilli</taxon>
        <taxon>Bacillales</taxon>
        <taxon>Thermoactinomycetaceae</taxon>
        <taxon>Paenactinomyces</taxon>
    </lineage>
</organism>
<dbReference type="Gene3D" id="1.10.443.10">
    <property type="entry name" value="Intergrase catalytic core"/>
    <property type="match status" value="1"/>
</dbReference>
<evidence type="ECO:0000256" key="1">
    <source>
        <dbReference type="ARBA" id="ARBA00008857"/>
    </source>
</evidence>
<keyword evidence="2" id="KW-0229">DNA integration</keyword>
<evidence type="ECO:0000256" key="3">
    <source>
        <dbReference type="ARBA" id="ARBA00023125"/>
    </source>
</evidence>
<dbReference type="Gene3D" id="1.10.150.130">
    <property type="match status" value="1"/>
</dbReference>
<dbReference type="Proteomes" id="UP000535491">
    <property type="component" value="Unassembled WGS sequence"/>
</dbReference>
<accession>A0A7W1WSG1</accession>
<dbReference type="InterPro" id="IPR011010">
    <property type="entry name" value="DNA_brk_join_enz"/>
</dbReference>
<dbReference type="Pfam" id="PF14659">
    <property type="entry name" value="Phage_int_SAM_3"/>
    <property type="match status" value="1"/>
</dbReference>
<dbReference type="AlphaFoldDB" id="A0A7W1WSG1"/>
<gene>
    <name evidence="8" type="ORF">H1191_12530</name>
</gene>
<proteinExistence type="inferred from homology"/>
<evidence type="ECO:0000259" key="6">
    <source>
        <dbReference type="PROSITE" id="PS51898"/>
    </source>
</evidence>
<protein>
    <submittedName>
        <fullName evidence="8">Site-specific integrase</fullName>
    </submittedName>
</protein>
<keyword evidence="4" id="KW-0233">DNA recombination</keyword>
<dbReference type="InterPro" id="IPR004107">
    <property type="entry name" value="Integrase_SAM-like_N"/>
</dbReference>
<dbReference type="InterPro" id="IPR050090">
    <property type="entry name" value="Tyrosine_recombinase_XerCD"/>
</dbReference>
<reference evidence="8 9" key="1">
    <citation type="submission" date="2020-07" db="EMBL/GenBank/DDBJ databases">
        <authorList>
            <person name="Feng H."/>
        </authorList>
    </citation>
    <scope>NUCLEOTIDE SEQUENCE [LARGE SCALE GENOMIC DNA]</scope>
    <source>
        <strain evidence="9">s-10</strain>
    </source>
</reference>
<comment type="caution">
    <text evidence="8">The sequence shown here is derived from an EMBL/GenBank/DDBJ whole genome shotgun (WGS) entry which is preliminary data.</text>
</comment>